<accession>A0A1M5JPR7</accession>
<evidence type="ECO:0000313" key="2">
    <source>
        <dbReference type="Proteomes" id="UP000184520"/>
    </source>
</evidence>
<dbReference type="AlphaFoldDB" id="A0A1M5JPR7"/>
<protein>
    <submittedName>
        <fullName evidence="1">CRISPR system Cascade subunit CasB</fullName>
    </submittedName>
</protein>
<dbReference type="InterPro" id="IPR038287">
    <property type="entry name" value="Cse2_sf"/>
</dbReference>
<dbReference type="Gene3D" id="1.10.520.40">
    <property type="entry name" value="CRISPR-associated protein Cse2"/>
    <property type="match status" value="1"/>
</dbReference>
<sequence length="145" mass="16237">MYKSILKALSVISKADKAELKRCSLKTLANSPAYFRVLAYSKATDSKQTQRILFLFLHTKMSDNDTGKTVAEALLTAGVKESQIIQLTRSGDNGVDYLKRQLVRCSDVDPESLGQLAQYWGDNARRQLLKAFILANTAKFETEKD</sequence>
<dbReference type="Proteomes" id="UP000184520">
    <property type="component" value="Unassembled WGS sequence"/>
</dbReference>
<dbReference type="EMBL" id="FQWD01000003">
    <property type="protein sequence ID" value="SHG42269.1"/>
    <property type="molecule type" value="Genomic_DNA"/>
</dbReference>
<dbReference type="STRING" id="634436.SAMN05216361_2190"/>
<dbReference type="OrthoDB" id="6399230at2"/>
<keyword evidence="2" id="KW-1185">Reference proteome</keyword>
<name>A0A1M5JPR7_9ALTE</name>
<evidence type="ECO:0000313" key="1">
    <source>
        <dbReference type="EMBL" id="SHG42269.1"/>
    </source>
</evidence>
<organism evidence="1 2">
    <name type="scientific">Marisediminitalea aggregata</name>
    <dbReference type="NCBI Taxonomy" id="634436"/>
    <lineage>
        <taxon>Bacteria</taxon>
        <taxon>Pseudomonadati</taxon>
        <taxon>Pseudomonadota</taxon>
        <taxon>Gammaproteobacteria</taxon>
        <taxon>Alteromonadales</taxon>
        <taxon>Alteromonadaceae</taxon>
        <taxon>Marisediminitalea</taxon>
    </lineage>
</organism>
<proteinExistence type="predicted"/>
<dbReference type="RefSeq" id="WP_073322264.1">
    <property type="nucleotide sequence ID" value="NZ_FQWD01000003.1"/>
</dbReference>
<gene>
    <name evidence="1" type="ORF">SAMN05216361_2190</name>
</gene>
<reference evidence="2" key="1">
    <citation type="submission" date="2016-11" db="EMBL/GenBank/DDBJ databases">
        <authorList>
            <person name="Varghese N."/>
            <person name="Submissions S."/>
        </authorList>
    </citation>
    <scope>NUCLEOTIDE SEQUENCE [LARGE SCALE GENOMIC DNA]</scope>
    <source>
        <strain evidence="2">CGMCC 1.8995</strain>
    </source>
</reference>